<sequence>MGKLAWIGAIFNKCNDIVSFIKNSHQPRIILMDFFSDGATLLNPGVTRFATNIIMLDRTYHLQHCLKKMVVSEQWTTWVTDPCRPSNTKFKADNIKQAILDETFWNKTQDLLLLVEPIFRLLRQVDAHKEFMGHICLGVGQTQKSIKHLWKHKGLKVESEYKSSDATRCSYCSDIVGTNGIISSTPWRCFSILCIFLIRNDIEAYEWNYIYMDFQQYIKLYGEGSWDTTLKEINIRNGWRNATKSLRA</sequence>
<accession>A0ABD1ZGK3</accession>
<evidence type="ECO:0000313" key="1">
    <source>
        <dbReference type="EMBL" id="KAL2650212.1"/>
    </source>
</evidence>
<gene>
    <name evidence="1" type="ORF">R1flu_018340</name>
</gene>
<name>A0ABD1ZGK3_9MARC</name>
<dbReference type="AlphaFoldDB" id="A0ABD1ZGK3"/>
<dbReference type="Proteomes" id="UP001605036">
    <property type="component" value="Unassembled WGS sequence"/>
</dbReference>
<dbReference type="SUPFAM" id="SSF53098">
    <property type="entry name" value="Ribonuclease H-like"/>
    <property type="match status" value="1"/>
</dbReference>
<dbReference type="InterPro" id="IPR012337">
    <property type="entry name" value="RNaseH-like_sf"/>
</dbReference>
<protein>
    <submittedName>
        <fullName evidence="1">Uncharacterized protein</fullName>
    </submittedName>
</protein>
<keyword evidence="2" id="KW-1185">Reference proteome</keyword>
<reference evidence="1 2" key="1">
    <citation type="submission" date="2024-09" db="EMBL/GenBank/DDBJ databases">
        <title>Chromosome-scale assembly of Riccia fluitans.</title>
        <authorList>
            <person name="Paukszto L."/>
            <person name="Sawicki J."/>
            <person name="Karawczyk K."/>
            <person name="Piernik-Szablinska J."/>
            <person name="Szczecinska M."/>
            <person name="Mazdziarz M."/>
        </authorList>
    </citation>
    <scope>NUCLEOTIDE SEQUENCE [LARGE SCALE GENOMIC DNA]</scope>
    <source>
        <strain evidence="1">Rf_01</strain>
        <tissue evidence="1">Aerial parts of the thallus</tissue>
    </source>
</reference>
<proteinExistence type="predicted"/>
<evidence type="ECO:0000313" key="2">
    <source>
        <dbReference type="Proteomes" id="UP001605036"/>
    </source>
</evidence>
<dbReference type="EMBL" id="JBHFFA010000001">
    <property type="protein sequence ID" value="KAL2650212.1"/>
    <property type="molecule type" value="Genomic_DNA"/>
</dbReference>
<comment type="caution">
    <text evidence="1">The sequence shown here is derived from an EMBL/GenBank/DDBJ whole genome shotgun (WGS) entry which is preliminary data.</text>
</comment>
<organism evidence="1 2">
    <name type="scientific">Riccia fluitans</name>
    <dbReference type="NCBI Taxonomy" id="41844"/>
    <lineage>
        <taxon>Eukaryota</taxon>
        <taxon>Viridiplantae</taxon>
        <taxon>Streptophyta</taxon>
        <taxon>Embryophyta</taxon>
        <taxon>Marchantiophyta</taxon>
        <taxon>Marchantiopsida</taxon>
        <taxon>Marchantiidae</taxon>
        <taxon>Marchantiales</taxon>
        <taxon>Ricciaceae</taxon>
        <taxon>Riccia</taxon>
    </lineage>
</organism>